<evidence type="ECO:0000313" key="3">
    <source>
        <dbReference type="Proteomes" id="UP000708208"/>
    </source>
</evidence>
<sequence length="118" mass="13316">MTSYITEHRSYHGSSIMVPVPVHQENPNVIVLEDTPPEFITVLDGKNTNERLLDACRSNVDHDKQFKKLKPKVRLHITVFSIIAGLALITSVIIFLNFWNSDSSAEEILAVNTKSELK</sequence>
<protein>
    <submittedName>
        <fullName evidence="2">Uncharacterized protein</fullName>
    </submittedName>
</protein>
<reference evidence="2" key="1">
    <citation type="submission" date="2021-06" db="EMBL/GenBank/DDBJ databases">
        <authorList>
            <person name="Hodson N. C."/>
            <person name="Mongue J. A."/>
            <person name="Jaron S. K."/>
        </authorList>
    </citation>
    <scope>NUCLEOTIDE SEQUENCE</scope>
</reference>
<accession>A0A8J2NS00</accession>
<evidence type="ECO:0000313" key="2">
    <source>
        <dbReference type="EMBL" id="CAG7663790.1"/>
    </source>
</evidence>
<feature type="transmembrane region" description="Helical" evidence="1">
    <location>
        <begin position="75"/>
        <end position="99"/>
    </location>
</feature>
<dbReference type="AlphaFoldDB" id="A0A8J2NS00"/>
<dbReference type="EMBL" id="CAJVCH010008529">
    <property type="protein sequence ID" value="CAG7663790.1"/>
    <property type="molecule type" value="Genomic_DNA"/>
</dbReference>
<keyword evidence="1" id="KW-0812">Transmembrane</keyword>
<organism evidence="2 3">
    <name type="scientific">Allacma fusca</name>
    <dbReference type="NCBI Taxonomy" id="39272"/>
    <lineage>
        <taxon>Eukaryota</taxon>
        <taxon>Metazoa</taxon>
        <taxon>Ecdysozoa</taxon>
        <taxon>Arthropoda</taxon>
        <taxon>Hexapoda</taxon>
        <taxon>Collembola</taxon>
        <taxon>Symphypleona</taxon>
        <taxon>Sminthuridae</taxon>
        <taxon>Allacma</taxon>
    </lineage>
</organism>
<comment type="caution">
    <text evidence="2">The sequence shown here is derived from an EMBL/GenBank/DDBJ whole genome shotgun (WGS) entry which is preliminary data.</text>
</comment>
<gene>
    <name evidence="2" type="ORF">AFUS01_LOCUS1532</name>
</gene>
<proteinExistence type="predicted"/>
<evidence type="ECO:0000256" key="1">
    <source>
        <dbReference type="SAM" id="Phobius"/>
    </source>
</evidence>
<keyword evidence="3" id="KW-1185">Reference proteome</keyword>
<name>A0A8J2NS00_9HEXA</name>
<keyword evidence="1" id="KW-0472">Membrane</keyword>
<keyword evidence="1" id="KW-1133">Transmembrane helix</keyword>
<feature type="non-terminal residue" evidence="2">
    <location>
        <position position="1"/>
    </location>
</feature>
<dbReference type="Proteomes" id="UP000708208">
    <property type="component" value="Unassembled WGS sequence"/>
</dbReference>